<dbReference type="STRING" id="361077.A0A151Z6L5"/>
<proteinExistence type="inferred from homology"/>
<organism evidence="6 7">
    <name type="scientific">Tieghemostelium lacteum</name>
    <name type="common">Slime mold</name>
    <name type="synonym">Dictyostelium lacteum</name>
    <dbReference type="NCBI Taxonomy" id="361077"/>
    <lineage>
        <taxon>Eukaryota</taxon>
        <taxon>Amoebozoa</taxon>
        <taxon>Evosea</taxon>
        <taxon>Eumycetozoa</taxon>
        <taxon>Dictyostelia</taxon>
        <taxon>Dictyosteliales</taxon>
        <taxon>Raperosteliaceae</taxon>
        <taxon>Tieghemostelium</taxon>
    </lineage>
</organism>
<keyword evidence="7" id="KW-1185">Reference proteome</keyword>
<keyword evidence="2" id="KW-0808">Transferase</keyword>
<evidence type="ECO:0000313" key="6">
    <source>
        <dbReference type="EMBL" id="KYQ89603.1"/>
    </source>
</evidence>
<sequence>MTEASDLLFDKINIDDIQIEEDKDSEQHYYDRNRKEIESLALELLNGKNVLFVTGAGLSVPSGISAYRGKDSIWSKFILDWGTREKFIQDPFAFYNTFWLQSHEKRNFLEAQPNLGHYAISSIVECCNVNVITQNIDCLHIKSKVPLEKLIEIHGRISLYKCINNKCPYSWSKTIDTINIDDYNIGGTSIWKDNLIINPPLCPNTHCNRPVLPQSLLFDEQYASHSFYRYDEALKWIQAAEVVVFVGTSFSVGITDTILKSSKKKKLYNFNLYKEKNLGVPINSIVGPSEVTLPLLERELITQTIKKTGKYQIWYKNTIKRLVSENAPLKIPFSSVV</sequence>
<name>A0A151Z6L5_TIELA</name>
<evidence type="ECO:0000256" key="4">
    <source>
        <dbReference type="PROSITE-ProRule" id="PRU00236"/>
    </source>
</evidence>
<dbReference type="OrthoDB" id="424302at2759"/>
<dbReference type="GO" id="GO:0017136">
    <property type="term" value="F:histone deacetylase activity, NAD-dependent"/>
    <property type="evidence" value="ECO:0007669"/>
    <property type="project" value="TreeGrafter"/>
</dbReference>
<dbReference type="InterPro" id="IPR026591">
    <property type="entry name" value="Sirtuin_cat_small_dom_sf"/>
</dbReference>
<protein>
    <recommendedName>
        <fullName evidence="5">Deacetylase sirtuin-type domain-containing protein</fullName>
    </recommendedName>
</protein>
<dbReference type="SUPFAM" id="SSF52467">
    <property type="entry name" value="DHS-like NAD/FAD-binding domain"/>
    <property type="match status" value="1"/>
</dbReference>
<comment type="caution">
    <text evidence="4">Lacks conserved residue(s) required for the propagation of feature annotation.</text>
</comment>
<accession>A0A151Z6L5</accession>
<keyword evidence="3" id="KW-0520">NAD</keyword>
<dbReference type="Gene3D" id="3.40.50.1220">
    <property type="entry name" value="TPP-binding domain"/>
    <property type="match status" value="1"/>
</dbReference>
<dbReference type="InterPro" id="IPR026590">
    <property type="entry name" value="Ssirtuin_cat_dom"/>
</dbReference>
<dbReference type="InterPro" id="IPR003000">
    <property type="entry name" value="Sirtuin"/>
</dbReference>
<dbReference type="InterPro" id="IPR050134">
    <property type="entry name" value="NAD-dep_sirtuin_deacylases"/>
</dbReference>
<dbReference type="PROSITE" id="PS50305">
    <property type="entry name" value="SIRTUIN"/>
    <property type="match status" value="1"/>
</dbReference>
<evidence type="ECO:0000256" key="2">
    <source>
        <dbReference type="ARBA" id="ARBA00022679"/>
    </source>
</evidence>
<dbReference type="Pfam" id="PF02146">
    <property type="entry name" value="SIR2"/>
    <property type="match status" value="1"/>
</dbReference>
<dbReference type="AlphaFoldDB" id="A0A151Z6L5"/>
<evidence type="ECO:0000256" key="1">
    <source>
        <dbReference type="ARBA" id="ARBA00006988"/>
    </source>
</evidence>
<comment type="similarity">
    <text evidence="1">Belongs to the sirtuin family.</text>
</comment>
<dbReference type="PANTHER" id="PTHR11085:SF10">
    <property type="entry name" value="NAD-DEPENDENT PROTEIN DEACYLASE SIRTUIN-5, MITOCHONDRIAL-RELATED"/>
    <property type="match status" value="1"/>
</dbReference>
<evidence type="ECO:0000259" key="5">
    <source>
        <dbReference type="PROSITE" id="PS50305"/>
    </source>
</evidence>
<dbReference type="Gene3D" id="3.30.1600.10">
    <property type="entry name" value="SIR2/SIRT2 'Small Domain"/>
    <property type="match status" value="1"/>
</dbReference>
<dbReference type="EMBL" id="LODT01000039">
    <property type="protein sequence ID" value="KYQ89603.1"/>
    <property type="molecule type" value="Genomic_DNA"/>
</dbReference>
<dbReference type="OMA" id="HALMFDE"/>
<reference evidence="6 7" key="1">
    <citation type="submission" date="2015-12" db="EMBL/GenBank/DDBJ databases">
        <title>Dictyostelia acquired genes for synthesis and detection of signals that induce cell-type specialization by lateral gene transfer from prokaryotes.</title>
        <authorList>
            <person name="Gloeckner G."/>
            <person name="Schaap P."/>
        </authorList>
    </citation>
    <scope>NUCLEOTIDE SEQUENCE [LARGE SCALE GENOMIC DNA]</scope>
    <source>
        <strain evidence="6 7">TK</strain>
    </source>
</reference>
<evidence type="ECO:0000256" key="3">
    <source>
        <dbReference type="ARBA" id="ARBA00023027"/>
    </source>
</evidence>
<feature type="domain" description="Deacetylase sirtuin-type" evidence="5">
    <location>
        <begin position="30"/>
        <end position="308"/>
    </location>
</feature>
<dbReference type="FunCoup" id="A0A151Z6L5">
    <property type="interactions" value="179"/>
</dbReference>
<evidence type="ECO:0000313" key="7">
    <source>
        <dbReference type="Proteomes" id="UP000076078"/>
    </source>
</evidence>
<dbReference type="Proteomes" id="UP000076078">
    <property type="component" value="Unassembled WGS sequence"/>
</dbReference>
<dbReference type="GO" id="GO:0005634">
    <property type="term" value="C:nucleus"/>
    <property type="evidence" value="ECO:0007669"/>
    <property type="project" value="TreeGrafter"/>
</dbReference>
<dbReference type="InterPro" id="IPR029035">
    <property type="entry name" value="DHS-like_NAD/FAD-binding_dom"/>
</dbReference>
<dbReference type="PANTHER" id="PTHR11085">
    <property type="entry name" value="NAD-DEPENDENT PROTEIN DEACYLASE SIRTUIN-5, MITOCHONDRIAL-RELATED"/>
    <property type="match status" value="1"/>
</dbReference>
<comment type="caution">
    <text evidence="6">The sequence shown here is derived from an EMBL/GenBank/DDBJ whole genome shotgun (WGS) entry which is preliminary data.</text>
</comment>
<dbReference type="GO" id="GO:0070403">
    <property type="term" value="F:NAD+ binding"/>
    <property type="evidence" value="ECO:0007669"/>
    <property type="project" value="InterPro"/>
</dbReference>
<dbReference type="InParanoid" id="A0A151Z6L5"/>
<gene>
    <name evidence="6" type="ORF">DLAC_11780</name>
</gene>